<evidence type="ECO:0000313" key="11">
    <source>
        <dbReference type="EMBL" id="QBO36298.1"/>
    </source>
</evidence>
<comment type="similarity">
    <text evidence="8">Belongs to the glutamate--cysteine ligase type 1 family.</text>
</comment>
<evidence type="ECO:0000256" key="3">
    <source>
        <dbReference type="ARBA" id="ARBA00022598"/>
    </source>
</evidence>
<evidence type="ECO:0000256" key="1">
    <source>
        <dbReference type="ARBA" id="ARBA00005006"/>
    </source>
</evidence>
<evidence type="ECO:0000256" key="9">
    <source>
        <dbReference type="RuleBase" id="RU004391"/>
    </source>
</evidence>
<dbReference type="PANTHER" id="PTHR38761:SF1">
    <property type="entry name" value="GLUTAMATE--CYSTEINE LIGASE"/>
    <property type="match status" value="1"/>
</dbReference>
<keyword evidence="5" id="KW-0547">Nucleotide-binding</keyword>
<name>A0A4P6YU53_9LACO</name>
<keyword evidence="6" id="KW-0067">ATP-binding</keyword>
<dbReference type="GO" id="GO:0004357">
    <property type="term" value="F:glutamate-cysteine ligase activity"/>
    <property type="evidence" value="ECO:0007669"/>
    <property type="project" value="UniProtKB-EC"/>
</dbReference>
<dbReference type="RefSeq" id="WP_133363375.1">
    <property type="nucleotide sequence ID" value="NZ_CP037940.1"/>
</dbReference>
<dbReference type="UniPathway" id="UPA00142">
    <property type="reaction ID" value="UER00209"/>
</dbReference>
<dbReference type="EMBL" id="CP037940">
    <property type="protein sequence ID" value="QBO36298.1"/>
    <property type="molecule type" value="Genomic_DNA"/>
</dbReference>
<evidence type="ECO:0000256" key="6">
    <source>
        <dbReference type="ARBA" id="ARBA00022840"/>
    </source>
</evidence>
<evidence type="ECO:0000256" key="2">
    <source>
        <dbReference type="ARBA" id="ARBA00012220"/>
    </source>
</evidence>
<evidence type="ECO:0000256" key="7">
    <source>
        <dbReference type="ARBA" id="ARBA00048819"/>
    </source>
</evidence>
<dbReference type="SUPFAM" id="SSF55931">
    <property type="entry name" value="Glutamine synthetase/guanido kinase"/>
    <property type="match status" value="1"/>
</dbReference>
<dbReference type="GO" id="GO:0006750">
    <property type="term" value="P:glutathione biosynthetic process"/>
    <property type="evidence" value="ECO:0007669"/>
    <property type="project" value="UniProtKB-UniPathway"/>
</dbReference>
<dbReference type="InterPro" id="IPR006334">
    <property type="entry name" value="Glut_cys_ligase"/>
</dbReference>
<dbReference type="Proteomes" id="UP000292886">
    <property type="component" value="Chromosome"/>
</dbReference>
<evidence type="ECO:0000256" key="5">
    <source>
        <dbReference type="ARBA" id="ARBA00022741"/>
    </source>
</evidence>
<dbReference type="AlphaFoldDB" id="A0A4P6YU53"/>
<dbReference type="KEGG" id="wei:EQG49_07390"/>
<sequence>MLENLLDVIRANNLVTDLTKGRFGIEVEEHRLLQDGKLSRHVHPTAFGSRTFHPYLQSDFSETQTELITGPADSSDDALRKLAVLQDILRKNLQPDELIWPLSMPPRLTAADYQWLDDTFARTWYQEYRDYLKGKYGLDREIMTGVHINFSLNETFLTKLYDSYYHADFTSFVAFKNTAYFKIVQRFAMYRWLFTYLFGAAPFSENASMPIPSEFQAEPVRSFRASKFGFNNADDEDITASYASLTDHLAALDQAVTDHTFFSADEFYGPVRLKGQATSADYLTDGIHYLEFRIFDTDPFDINGISSTTLDFFHLFAMFALAMDNPAPTAEELSASRELNHMVALENPTDPSMIAEGASHLLQILDSFIDALGLDNRYRVAVRMAKSRVEDPTTTPAARLARQEINGSIFSWGMQQARDFNDAWHEDDKYTLPTLAFLPDTEQQVIKAAVEKGLMTSLNDDDSLEVADKHYATTTNWADLLNNFPAAHSIKF</sequence>
<evidence type="ECO:0000313" key="12">
    <source>
        <dbReference type="Proteomes" id="UP000292886"/>
    </source>
</evidence>
<protein>
    <recommendedName>
        <fullName evidence="2 9">Glutamate--cysteine ligase</fullName>
        <ecNumber evidence="2 9">6.3.2.2</ecNumber>
    </recommendedName>
</protein>
<dbReference type="InterPro" id="IPR014746">
    <property type="entry name" value="Gln_synth/guanido_kin_cat_dom"/>
</dbReference>
<organism evidence="11 12">
    <name type="scientific">Periweissella cryptocerci</name>
    <dbReference type="NCBI Taxonomy" id="2506420"/>
    <lineage>
        <taxon>Bacteria</taxon>
        <taxon>Bacillati</taxon>
        <taxon>Bacillota</taxon>
        <taxon>Bacilli</taxon>
        <taxon>Lactobacillales</taxon>
        <taxon>Lactobacillaceae</taxon>
        <taxon>Periweissella</taxon>
    </lineage>
</organism>
<gene>
    <name evidence="11" type="ORF">EQG49_07390</name>
</gene>
<keyword evidence="4 8" id="KW-0317">Glutathione biosynthesis</keyword>
<dbReference type="InterPro" id="IPR007370">
    <property type="entry name" value="Glu_cys_ligase"/>
</dbReference>
<dbReference type="EC" id="6.3.2.2" evidence="2 9"/>
<dbReference type="GO" id="GO:0005829">
    <property type="term" value="C:cytosol"/>
    <property type="evidence" value="ECO:0007669"/>
    <property type="project" value="TreeGrafter"/>
</dbReference>
<feature type="domain" description="Glutamate--cysteine ligase" evidence="10">
    <location>
        <begin position="264"/>
        <end position="338"/>
    </location>
</feature>
<dbReference type="PANTHER" id="PTHR38761">
    <property type="entry name" value="GLUTAMATE--CYSTEINE LIGASE"/>
    <property type="match status" value="1"/>
</dbReference>
<dbReference type="Gene3D" id="3.30.590.20">
    <property type="match status" value="1"/>
</dbReference>
<dbReference type="GO" id="GO:0005524">
    <property type="term" value="F:ATP binding"/>
    <property type="evidence" value="ECO:0007669"/>
    <property type="project" value="UniProtKB-KW"/>
</dbReference>
<evidence type="ECO:0000256" key="8">
    <source>
        <dbReference type="RuleBase" id="RU003544"/>
    </source>
</evidence>
<dbReference type="Pfam" id="PF04262">
    <property type="entry name" value="Glu_cys_ligase"/>
    <property type="match status" value="2"/>
</dbReference>
<dbReference type="OrthoDB" id="9803907at2"/>
<evidence type="ECO:0000256" key="4">
    <source>
        <dbReference type="ARBA" id="ARBA00022684"/>
    </source>
</evidence>
<keyword evidence="3 8" id="KW-0436">Ligase</keyword>
<feature type="domain" description="Glutamate--cysteine ligase" evidence="10">
    <location>
        <begin position="8"/>
        <end position="258"/>
    </location>
</feature>
<reference evidence="12" key="1">
    <citation type="submission" date="2019-03" db="EMBL/GenBank/DDBJ databases">
        <title>Weissella sp. 26KH-42 Genome sequencing.</title>
        <authorList>
            <person name="Heo J."/>
            <person name="Kim S.-J."/>
            <person name="Kim J.-S."/>
            <person name="Hong S.-B."/>
            <person name="Kwon S.-W."/>
        </authorList>
    </citation>
    <scope>NUCLEOTIDE SEQUENCE [LARGE SCALE GENOMIC DNA]</scope>
    <source>
        <strain evidence="12">26KH-42</strain>
    </source>
</reference>
<dbReference type="GO" id="GO:0046872">
    <property type="term" value="F:metal ion binding"/>
    <property type="evidence" value="ECO:0007669"/>
    <property type="project" value="TreeGrafter"/>
</dbReference>
<accession>A0A4P6YU53</accession>
<proteinExistence type="inferred from homology"/>
<comment type="catalytic activity">
    <reaction evidence="7 9">
        <text>L-cysteine + L-glutamate + ATP = gamma-L-glutamyl-L-cysteine + ADP + phosphate + H(+)</text>
        <dbReference type="Rhea" id="RHEA:13285"/>
        <dbReference type="ChEBI" id="CHEBI:15378"/>
        <dbReference type="ChEBI" id="CHEBI:29985"/>
        <dbReference type="ChEBI" id="CHEBI:30616"/>
        <dbReference type="ChEBI" id="CHEBI:35235"/>
        <dbReference type="ChEBI" id="CHEBI:43474"/>
        <dbReference type="ChEBI" id="CHEBI:58173"/>
        <dbReference type="ChEBI" id="CHEBI:456216"/>
        <dbReference type="EC" id="6.3.2.2"/>
    </reaction>
</comment>
<comment type="pathway">
    <text evidence="1 9">Sulfur metabolism; glutathione biosynthesis; glutathione from L-cysteine and L-glutamate: step 1/2.</text>
</comment>
<keyword evidence="12" id="KW-1185">Reference proteome</keyword>
<evidence type="ECO:0000259" key="10">
    <source>
        <dbReference type="Pfam" id="PF04262"/>
    </source>
</evidence>